<protein>
    <recommendedName>
        <fullName evidence="3">DivIVA domain-containing protein</fullName>
    </recommendedName>
</protein>
<accession>A0A1C5K6I1</accession>
<evidence type="ECO:0000313" key="2">
    <source>
        <dbReference type="Proteomes" id="UP000199360"/>
    </source>
</evidence>
<keyword evidence="2" id="KW-1185">Reference proteome</keyword>
<dbReference type="AlphaFoldDB" id="A0A1C5K6I1"/>
<dbReference type="EMBL" id="FMDM01000021">
    <property type="protein sequence ID" value="SCG78375.1"/>
    <property type="molecule type" value="Genomic_DNA"/>
</dbReference>
<sequence>MAVYRSRHALTGPLTPGRIDAIRLPLTSRLRRGYRTEDVDAILHRLAHELAERSHQLHLAHDENRRIKTALRDWQSAEAAAAARRVCSA</sequence>
<gene>
    <name evidence="1" type="ORF">GA0070213_1212</name>
</gene>
<dbReference type="Proteomes" id="UP000199360">
    <property type="component" value="Unassembled WGS sequence"/>
</dbReference>
<proteinExistence type="predicted"/>
<evidence type="ECO:0000313" key="1">
    <source>
        <dbReference type="EMBL" id="SCG78375.1"/>
    </source>
</evidence>
<evidence type="ECO:0008006" key="3">
    <source>
        <dbReference type="Google" id="ProtNLM"/>
    </source>
</evidence>
<name>A0A1C5K6I1_9ACTN</name>
<dbReference type="OrthoDB" id="3402572at2"/>
<reference evidence="2" key="1">
    <citation type="submission" date="2016-06" db="EMBL/GenBank/DDBJ databases">
        <authorList>
            <person name="Varghese N."/>
            <person name="Submissions Spin"/>
        </authorList>
    </citation>
    <scope>NUCLEOTIDE SEQUENCE [LARGE SCALE GENOMIC DNA]</scope>
    <source>
        <strain evidence="2">DSM 45647</strain>
    </source>
</reference>
<organism evidence="1 2">
    <name type="scientific">Micromonospora humi</name>
    <dbReference type="NCBI Taxonomy" id="745366"/>
    <lineage>
        <taxon>Bacteria</taxon>
        <taxon>Bacillati</taxon>
        <taxon>Actinomycetota</taxon>
        <taxon>Actinomycetes</taxon>
        <taxon>Micromonosporales</taxon>
        <taxon>Micromonosporaceae</taxon>
        <taxon>Micromonospora</taxon>
    </lineage>
</organism>